<evidence type="ECO:0000313" key="2">
    <source>
        <dbReference type="Proteomes" id="UP001196413"/>
    </source>
</evidence>
<gene>
    <name evidence="1" type="ORF">KIN20_016079</name>
</gene>
<evidence type="ECO:0000313" key="1">
    <source>
        <dbReference type="EMBL" id="KAJ1357830.1"/>
    </source>
</evidence>
<keyword evidence="2" id="KW-1185">Reference proteome</keyword>
<organism evidence="1 2">
    <name type="scientific">Parelaphostrongylus tenuis</name>
    <name type="common">Meningeal worm</name>
    <dbReference type="NCBI Taxonomy" id="148309"/>
    <lineage>
        <taxon>Eukaryota</taxon>
        <taxon>Metazoa</taxon>
        <taxon>Ecdysozoa</taxon>
        <taxon>Nematoda</taxon>
        <taxon>Chromadorea</taxon>
        <taxon>Rhabditida</taxon>
        <taxon>Rhabditina</taxon>
        <taxon>Rhabditomorpha</taxon>
        <taxon>Strongyloidea</taxon>
        <taxon>Metastrongylidae</taxon>
        <taxon>Parelaphostrongylus</taxon>
    </lineage>
</organism>
<dbReference type="Proteomes" id="UP001196413">
    <property type="component" value="Unassembled WGS sequence"/>
</dbReference>
<protein>
    <submittedName>
        <fullName evidence="1">Uncharacterized protein</fullName>
    </submittedName>
</protein>
<reference evidence="1" key="1">
    <citation type="submission" date="2021-06" db="EMBL/GenBank/DDBJ databases">
        <title>Parelaphostrongylus tenuis whole genome reference sequence.</title>
        <authorList>
            <person name="Garwood T.J."/>
            <person name="Larsen P.A."/>
            <person name="Fountain-Jones N.M."/>
            <person name="Garbe J.R."/>
            <person name="Macchietto M.G."/>
            <person name="Kania S.A."/>
            <person name="Gerhold R.W."/>
            <person name="Richards J.E."/>
            <person name="Wolf T.M."/>
        </authorList>
    </citation>
    <scope>NUCLEOTIDE SEQUENCE</scope>
    <source>
        <strain evidence="1">MNPRO001-30</strain>
        <tissue evidence="1">Meninges</tissue>
    </source>
</reference>
<proteinExistence type="predicted"/>
<name>A0AAD5MGY9_PARTN</name>
<dbReference type="EMBL" id="JAHQIW010003240">
    <property type="protein sequence ID" value="KAJ1357830.1"/>
    <property type="molecule type" value="Genomic_DNA"/>
</dbReference>
<dbReference type="AlphaFoldDB" id="A0AAD5MGY9"/>
<comment type="caution">
    <text evidence="1">The sequence shown here is derived from an EMBL/GenBank/DDBJ whole genome shotgun (WGS) entry which is preliminary data.</text>
</comment>
<sequence length="64" mass="7140">MTPLPTRCCSSRYADDPGASVCSPDGMCPSSWDVIKVKDHAIFFVGPPTQDDGSNFKRRWIVRH</sequence>
<accession>A0AAD5MGY9</accession>